<dbReference type="Gene3D" id="3.40.50.1820">
    <property type="entry name" value="alpha/beta hydrolase"/>
    <property type="match status" value="1"/>
</dbReference>
<accession>A0ABU3Y968</accession>
<evidence type="ECO:0000313" key="3">
    <source>
        <dbReference type="EMBL" id="MDV3457944.1"/>
    </source>
</evidence>
<evidence type="ECO:0000313" key="4">
    <source>
        <dbReference type="Proteomes" id="UP001273531"/>
    </source>
</evidence>
<dbReference type="InterPro" id="IPR000073">
    <property type="entry name" value="AB_hydrolase_1"/>
</dbReference>
<keyword evidence="1" id="KW-0732">Signal</keyword>
<feature type="domain" description="AB hydrolase-1" evidence="2">
    <location>
        <begin position="31"/>
        <end position="251"/>
    </location>
</feature>
<sequence>MKSLILAAALAATFTSTGSARDMPDERKPTIVLVHGAFADSSSWNGVVSILRERGYAVTAAANPLRGVSSDAKYVDTVIQSIDGPVVLVGHSYGGAVISAADNRAGKIKALVFVAAFEPEVGENSLDLTSKFPGSTLSAALAAPVSLPGGAHDLYIKQDRFPEQFAADVPKAQAAQMAVAQRPIADAALSEKSQVAAWKNIPSWAVYGTADRNIPPAAMEFMAQRAKSKAVVVDGASHVLMISHPDKVADVIVQAAGG</sequence>
<keyword evidence="3" id="KW-0378">Hydrolase</keyword>
<dbReference type="Pfam" id="PF12697">
    <property type="entry name" value="Abhydrolase_6"/>
    <property type="match status" value="1"/>
</dbReference>
<dbReference type="PANTHER" id="PTHR37017">
    <property type="entry name" value="AB HYDROLASE-1 DOMAIN-CONTAINING PROTEIN-RELATED"/>
    <property type="match status" value="1"/>
</dbReference>
<dbReference type="InterPro" id="IPR052897">
    <property type="entry name" value="Sec-Metab_Biosynth_Hydrolase"/>
</dbReference>
<name>A0ABU3Y968_9SPHN</name>
<dbReference type="EMBL" id="JAWJEJ010000001">
    <property type="protein sequence ID" value="MDV3457944.1"/>
    <property type="molecule type" value="Genomic_DNA"/>
</dbReference>
<dbReference type="Proteomes" id="UP001273531">
    <property type="component" value="Unassembled WGS sequence"/>
</dbReference>
<reference evidence="3 4" key="1">
    <citation type="submission" date="2023-10" db="EMBL/GenBank/DDBJ databases">
        <title>Sphingomonas sp. HF-S4 16S ribosomal RNA gene Genome sequencing and assembly.</title>
        <authorList>
            <person name="Lee H."/>
        </authorList>
    </citation>
    <scope>NUCLEOTIDE SEQUENCE [LARGE SCALE GENOMIC DNA]</scope>
    <source>
        <strain evidence="3 4">HF-S4</strain>
    </source>
</reference>
<protein>
    <submittedName>
        <fullName evidence="3">Alpha/beta hydrolase</fullName>
    </submittedName>
</protein>
<comment type="caution">
    <text evidence="3">The sequence shown here is derived from an EMBL/GenBank/DDBJ whole genome shotgun (WGS) entry which is preliminary data.</text>
</comment>
<dbReference type="GO" id="GO:0016787">
    <property type="term" value="F:hydrolase activity"/>
    <property type="evidence" value="ECO:0007669"/>
    <property type="project" value="UniProtKB-KW"/>
</dbReference>
<keyword evidence="4" id="KW-1185">Reference proteome</keyword>
<dbReference type="PANTHER" id="PTHR37017:SF11">
    <property type="entry name" value="ESTERASE_LIPASE_THIOESTERASE DOMAIN-CONTAINING PROTEIN"/>
    <property type="match status" value="1"/>
</dbReference>
<gene>
    <name evidence="3" type="ORF">RZN05_13190</name>
</gene>
<evidence type="ECO:0000259" key="2">
    <source>
        <dbReference type="Pfam" id="PF12697"/>
    </source>
</evidence>
<proteinExistence type="predicted"/>
<dbReference type="RefSeq" id="WP_317227065.1">
    <property type="nucleotide sequence ID" value="NZ_JAWJEJ010000001.1"/>
</dbReference>
<organism evidence="3 4">
    <name type="scientific">Sphingomonas agrestis</name>
    <dbReference type="NCBI Taxonomy" id="3080540"/>
    <lineage>
        <taxon>Bacteria</taxon>
        <taxon>Pseudomonadati</taxon>
        <taxon>Pseudomonadota</taxon>
        <taxon>Alphaproteobacteria</taxon>
        <taxon>Sphingomonadales</taxon>
        <taxon>Sphingomonadaceae</taxon>
        <taxon>Sphingomonas</taxon>
    </lineage>
</organism>
<dbReference type="InterPro" id="IPR029058">
    <property type="entry name" value="AB_hydrolase_fold"/>
</dbReference>
<dbReference type="SUPFAM" id="SSF53474">
    <property type="entry name" value="alpha/beta-Hydrolases"/>
    <property type="match status" value="1"/>
</dbReference>
<feature type="chain" id="PRO_5046668136" evidence="1">
    <location>
        <begin position="21"/>
        <end position="258"/>
    </location>
</feature>
<feature type="signal peptide" evidence="1">
    <location>
        <begin position="1"/>
        <end position="20"/>
    </location>
</feature>
<evidence type="ECO:0000256" key="1">
    <source>
        <dbReference type="SAM" id="SignalP"/>
    </source>
</evidence>